<dbReference type="Proteomes" id="UP001378592">
    <property type="component" value="Unassembled WGS sequence"/>
</dbReference>
<organism evidence="2 3">
    <name type="scientific">Gryllus longicercus</name>
    <dbReference type="NCBI Taxonomy" id="2509291"/>
    <lineage>
        <taxon>Eukaryota</taxon>
        <taxon>Metazoa</taxon>
        <taxon>Ecdysozoa</taxon>
        <taxon>Arthropoda</taxon>
        <taxon>Hexapoda</taxon>
        <taxon>Insecta</taxon>
        <taxon>Pterygota</taxon>
        <taxon>Neoptera</taxon>
        <taxon>Polyneoptera</taxon>
        <taxon>Orthoptera</taxon>
        <taxon>Ensifera</taxon>
        <taxon>Gryllidea</taxon>
        <taxon>Grylloidea</taxon>
        <taxon>Gryllidae</taxon>
        <taxon>Gryllinae</taxon>
        <taxon>Gryllus</taxon>
    </lineage>
</organism>
<keyword evidence="3" id="KW-1185">Reference proteome</keyword>
<protein>
    <submittedName>
        <fullName evidence="2">Uncharacterized protein</fullName>
    </submittedName>
</protein>
<sequence>MERRDTARIVRGERSAERRDADRLVRSAMERRDTARLVRSERSAERRDADRLVRSAMERRDTARLVRSERSADRRDANRPVRPVLASESYVKYKTENFEIDHFVEFFLDTKNGRVEMKPFGFVDEEATIVPMFSVAAVTLNSTENVISGEREEKIDSQRESSLLKKNDGFNFSMLNTDTLFSQVQVAHGYISEILLTVLGLRILESFAPWCLQGHNENDFLEQKSSGRPEVQISGLEEKQHKRSDGDFLTAALTGSAAAVALLISDHVKQR</sequence>
<feature type="region of interest" description="Disordered" evidence="1">
    <location>
        <begin position="1"/>
        <end position="22"/>
    </location>
</feature>
<gene>
    <name evidence="2" type="ORF">R5R35_013881</name>
</gene>
<evidence type="ECO:0000313" key="2">
    <source>
        <dbReference type="EMBL" id="KAK7868289.1"/>
    </source>
</evidence>
<proteinExistence type="predicted"/>
<accession>A0AAN9ZA74</accession>
<evidence type="ECO:0000256" key="1">
    <source>
        <dbReference type="SAM" id="MobiDB-lite"/>
    </source>
</evidence>
<name>A0AAN9ZA74_9ORTH</name>
<evidence type="ECO:0000313" key="3">
    <source>
        <dbReference type="Proteomes" id="UP001378592"/>
    </source>
</evidence>
<dbReference type="AlphaFoldDB" id="A0AAN9ZA74"/>
<dbReference type="EMBL" id="JAZDUA010000097">
    <property type="protein sequence ID" value="KAK7868289.1"/>
    <property type="molecule type" value="Genomic_DNA"/>
</dbReference>
<reference evidence="2 3" key="1">
    <citation type="submission" date="2024-03" db="EMBL/GenBank/DDBJ databases">
        <title>The genome assembly and annotation of the cricket Gryllus longicercus Weissman &amp; Gray.</title>
        <authorList>
            <person name="Szrajer S."/>
            <person name="Gray D."/>
            <person name="Ylla G."/>
        </authorList>
    </citation>
    <scope>NUCLEOTIDE SEQUENCE [LARGE SCALE GENOMIC DNA]</scope>
    <source>
        <strain evidence="2">DAG 2021-001</strain>
        <tissue evidence="2">Whole body minus gut</tissue>
    </source>
</reference>
<comment type="caution">
    <text evidence="2">The sequence shown here is derived from an EMBL/GenBank/DDBJ whole genome shotgun (WGS) entry which is preliminary data.</text>
</comment>